<dbReference type="AlphaFoldDB" id="A0AAU7ZU46"/>
<dbReference type="InterPro" id="IPR002641">
    <property type="entry name" value="PNPLA_dom"/>
</dbReference>
<dbReference type="Pfam" id="PF01734">
    <property type="entry name" value="Patatin"/>
    <property type="match status" value="1"/>
</dbReference>
<keyword evidence="2" id="KW-0378">Hydrolase</keyword>
<dbReference type="EMBL" id="CP132942">
    <property type="protein sequence ID" value="XCB34381.1"/>
    <property type="molecule type" value="Genomic_DNA"/>
</dbReference>
<dbReference type="InterPro" id="IPR016035">
    <property type="entry name" value="Acyl_Trfase/lysoPLipase"/>
</dbReference>
<keyword evidence="1 2" id="KW-0443">Lipid metabolism</keyword>
<reference evidence="4" key="1">
    <citation type="submission" date="2023-08" db="EMBL/GenBank/DDBJ databases">
        <authorList>
            <person name="Messyasz A."/>
            <person name="Mannisto M.K."/>
            <person name="Kerkhof L.J."/>
            <person name="Haggblom M."/>
        </authorList>
    </citation>
    <scope>NUCLEOTIDE SEQUENCE</scope>
    <source>
        <strain evidence="4">X5P6</strain>
    </source>
</reference>
<dbReference type="InterPro" id="IPR047156">
    <property type="entry name" value="Teg/CotR/CapV-like"/>
</dbReference>
<keyword evidence="2" id="KW-0442">Lipid degradation</keyword>
<dbReference type="Gene3D" id="3.40.1090.10">
    <property type="entry name" value="Cytosolic phospholipase A2 catalytic domain"/>
    <property type="match status" value="1"/>
</dbReference>
<protein>
    <submittedName>
        <fullName evidence="4">CBASS cGAMP-activated phospholipase</fullName>
    </submittedName>
</protein>
<feature type="domain" description="PNPLA" evidence="3">
    <location>
        <begin position="37"/>
        <end position="221"/>
    </location>
</feature>
<dbReference type="NCBIfam" id="NF041079">
    <property type="entry name" value="CBASS_lipase"/>
    <property type="match status" value="1"/>
</dbReference>
<dbReference type="PANTHER" id="PTHR24138">
    <property type="entry name" value="INTRACELLLAR PHOSPHOLIPASE A FAMILY"/>
    <property type="match status" value="1"/>
</dbReference>
<dbReference type="GO" id="GO:0016787">
    <property type="term" value="F:hydrolase activity"/>
    <property type="evidence" value="ECO:0007669"/>
    <property type="project" value="UniProtKB-UniRule"/>
</dbReference>
<dbReference type="GO" id="GO:0016042">
    <property type="term" value="P:lipid catabolic process"/>
    <property type="evidence" value="ECO:0007669"/>
    <property type="project" value="UniProtKB-UniRule"/>
</dbReference>
<evidence type="ECO:0000259" key="3">
    <source>
        <dbReference type="PROSITE" id="PS51635"/>
    </source>
</evidence>
<feature type="short sequence motif" description="DGA/G" evidence="2">
    <location>
        <begin position="208"/>
        <end position="210"/>
    </location>
</feature>
<evidence type="ECO:0000313" key="4">
    <source>
        <dbReference type="EMBL" id="XCB34381.1"/>
    </source>
</evidence>
<dbReference type="PROSITE" id="PS51635">
    <property type="entry name" value="PNPLA"/>
    <property type="match status" value="1"/>
</dbReference>
<dbReference type="SUPFAM" id="SSF52151">
    <property type="entry name" value="FabD/lysophospholipase-like"/>
    <property type="match status" value="1"/>
</dbReference>
<gene>
    <name evidence="4" type="ORF">RBB77_05665</name>
</gene>
<name>A0AAU7ZU46_9BACT</name>
<proteinExistence type="predicted"/>
<feature type="active site" description="Proton acceptor" evidence="2">
    <location>
        <position position="208"/>
    </location>
</feature>
<reference evidence="4" key="2">
    <citation type="journal article" date="2024" name="Environ. Microbiol.">
        <title>Genome analysis and description of Tunturibacter gen. nov. expands the diversity of Terriglobia in tundra soils.</title>
        <authorList>
            <person name="Messyasz A."/>
            <person name="Mannisto M.K."/>
            <person name="Kerkhof L.J."/>
            <person name="Haggblom M.M."/>
        </authorList>
    </citation>
    <scope>NUCLEOTIDE SEQUENCE</scope>
    <source>
        <strain evidence="4">X5P6</strain>
    </source>
</reference>
<feature type="active site" description="Nucleophile" evidence="2">
    <location>
        <position position="75"/>
    </location>
</feature>
<organism evidence="4">
    <name type="scientific">Tunturiibacter psychrotolerans</name>
    <dbReference type="NCBI Taxonomy" id="3069686"/>
    <lineage>
        <taxon>Bacteria</taxon>
        <taxon>Pseudomonadati</taxon>
        <taxon>Acidobacteriota</taxon>
        <taxon>Terriglobia</taxon>
        <taxon>Terriglobales</taxon>
        <taxon>Acidobacteriaceae</taxon>
        <taxon>Tunturiibacter</taxon>
    </lineage>
</organism>
<accession>A0AAU7ZU46</accession>
<feature type="short sequence motif" description="GXSXG" evidence="2">
    <location>
        <begin position="73"/>
        <end position="77"/>
    </location>
</feature>
<dbReference type="CDD" id="cd07199">
    <property type="entry name" value="Pat17_PNPLA8_PNPLA9_like"/>
    <property type="match status" value="1"/>
</dbReference>
<evidence type="ECO:0000256" key="2">
    <source>
        <dbReference type="PROSITE-ProRule" id="PRU01161"/>
    </source>
</evidence>
<dbReference type="KEGG" id="tpsc:RBB77_05665"/>
<dbReference type="PANTHER" id="PTHR24138:SF12">
    <property type="entry name" value="PATATIN FAMILY PROTEIN"/>
    <property type="match status" value="1"/>
</dbReference>
<evidence type="ECO:0000256" key="1">
    <source>
        <dbReference type="ARBA" id="ARBA00023098"/>
    </source>
</evidence>
<sequence>MTNNLEEDPQAVVSAIDLDLPRGKAPKPRKPKRIQVLALSGGGYRGLYGATFFEHVEKHFGCSLSSKFDLIAGTSIGALLGVSLAFEIPASIIARKIIKHGPKIFDRRRMITWTKKTFFTAPYSPKILEDAIVDTIGRSNAQLSLKAVAKPLAVVAVNYTTGAPYIFRSKGLAGAAATDATVLEAVLSSAAAPTYFPPQKVNDQTLIDGGVIANAPEVLAVSEACGTLGWPLRNLYVLGMGTASRSKGAALDTPGSPSAISWILRRELFQSTLSAQEVLAEAQCRTLLKDRYYRVNREPSEAQAYSVREFDLATKEATKTLQSLAKDSWEEHRLRQSFRTYFLD</sequence>
<dbReference type="RefSeq" id="WP_353065465.1">
    <property type="nucleotide sequence ID" value="NZ_CP132942.1"/>
</dbReference>
<feature type="short sequence motif" description="GXGXXG" evidence="2">
    <location>
        <begin position="41"/>
        <end position="46"/>
    </location>
</feature>